<dbReference type="EMBL" id="JBHSKY010000007">
    <property type="protein sequence ID" value="MFC5278642.1"/>
    <property type="molecule type" value="Genomic_DNA"/>
</dbReference>
<proteinExistence type="predicted"/>
<reference evidence="1 2" key="1">
    <citation type="journal article" date="2019" name="Int. J. Syst. Evol. Microbiol.">
        <title>The Global Catalogue of Microorganisms (GCM) 10K type strain sequencing project: providing services to taxonomists for standard genome sequencing and annotation.</title>
        <authorList>
            <consortium name="The Broad Institute Genomics Platform"/>
            <consortium name="The Broad Institute Genome Sequencing Center for Infectious Disease"/>
            <person name="Wu L."/>
            <person name="Ma J."/>
        </authorList>
    </citation>
    <scope>NUCLEOTIDE SEQUENCE [LARGE SCALE GENOMIC DNA]</scope>
    <source>
        <strain evidence="1 2">CGMCC 1.12124</strain>
    </source>
</reference>
<evidence type="ECO:0000313" key="2">
    <source>
        <dbReference type="Proteomes" id="UP001596118"/>
    </source>
</evidence>
<keyword evidence="2" id="KW-1185">Reference proteome</keyword>
<dbReference type="RefSeq" id="WP_256411049.1">
    <property type="nucleotide sequence ID" value="NZ_JANHDM010000003.1"/>
</dbReference>
<dbReference type="Proteomes" id="UP001596118">
    <property type="component" value="Unassembled WGS sequence"/>
</dbReference>
<protein>
    <recommendedName>
        <fullName evidence="3">Major capsid protein</fullName>
    </recommendedName>
</protein>
<accession>A0ABD5R1C6</accession>
<evidence type="ECO:0008006" key="3">
    <source>
        <dbReference type="Google" id="ProtNLM"/>
    </source>
</evidence>
<comment type="caution">
    <text evidence="1">The sequence shown here is derived from an EMBL/GenBank/DDBJ whole genome shotgun (WGS) entry which is preliminary data.</text>
</comment>
<sequence length="411" mass="45096">MSTAETHPFMNYAGGNSPSRFIEQNLAGDVPLDWDDGLLQRAQYDTSTEAHVNAIFTATLYAQYNQEHEWINALTQVDRFNASLEGPVTAKAYRAATDPVDLQSHTEGGQVPDGQTMGVEEVEFDPKRSDSVIEVSDLQEIYAAIEDAVGFEEFWQLQQEQLDLAIDRDGIAQAVMAGDTQYGSTDEITTLDRVIASSDEEAQAQDPNGTAYNPGDLDYGNIERASDDWADSYVDFDASSVRQLNNDLFPSFLNSMNEFADVDVFNDTAILTGHDTAGVLSELAAERNNVRNQAAMSDFRTESVGDGETIKGLSGTARYRDYDGIPIIGNQHAIKHGDISSIFIVPTDTIRGQPRLAIEQFAEPYVETAGRGQSQGYLATGNYRDQALMTLNHEVVNRDFASGGLLRDIGE</sequence>
<dbReference type="AlphaFoldDB" id="A0ABD5R1C6"/>
<evidence type="ECO:0000313" key="1">
    <source>
        <dbReference type="EMBL" id="MFC5278642.1"/>
    </source>
</evidence>
<name>A0ABD5R1C6_9EURY</name>
<gene>
    <name evidence="1" type="ORF">ACFPM1_07725</name>
</gene>
<organism evidence="1 2">
    <name type="scientific">Halorubrum rubrum</name>
    <dbReference type="NCBI Taxonomy" id="1126240"/>
    <lineage>
        <taxon>Archaea</taxon>
        <taxon>Methanobacteriati</taxon>
        <taxon>Methanobacteriota</taxon>
        <taxon>Stenosarchaea group</taxon>
        <taxon>Halobacteria</taxon>
        <taxon>Halobacteriales</taxon>
        <taxon>Haloferacaceae</taxon>
        <taxon>Halorubrum</taxon>
    </lineage>
</organism>